<organism evidence="2 3">
    <name type="scientific">Marinilabilia salmonicolor</name>
    <dbReference type="NCBI Taxonomy" id="989"/>
    <lineage>
        <taxon>Bacteria</taxon>
        <taxon>Pseudomonadati</taxon>
        <taxon>Bacteroidota</taxon>
        <taxon>Bacteroidia</taxon>
        <taxon>Marinilabiliales</taxon>
        <taxon>Marinilabiliaceae</taxon>
        <taxon>Marinilabilia</taxon>
    </lineage>
</organism>
<reference evidence="2 3" key="1">
    <citation type="submission" date="2018-07" db="EMBL/GenBank/DDBJ databases">
        <title>Freshwater and sediment microbial communities from various areas in North America, analyzing microbe dynamics in response to fracking.</title>
        <authorList>
            <person name="Lamendella R."/>
        </authorList>
    </citation>
    <scope>NUCLEOTIDE SEQUENCE [LARGE SCALE GENOMIC DNA]</scope>
    <source>
        <strain evidence="2 3">160A</strain>
    </source>
</reference>
<protein>
    <submittedName>
        <fullName evidence="2">Uncharacterized protein</fullName>
    </submittedName>
</protein>
<feature type="compositionally biased region" description="Basic and acidic residues" evidence="1">
    <location>
        <begin position="1"/>
        <end position="13"/>
    </location>
</feature>
<evidence type="ECO:0000313" key="3">
    <source>
        <dbReference type="Proteomes" id="UP000252733"/>
    </source>
</evidence>
<evidence type="ECO:0000256" key="1">
    <source>
        <dbReference type="SAM" id="MobiDB-lite"/>
    </source>
</evidence>
<dbReference type="AlphaFoldDB" id="A0A2T0XMP2"/>
<sequence>MGVDARIGHERAPDNASRNPNPKKPESINCRGC</sequence>
<accession>A0A2T0XMP2</accession>
<dbReference type="Proteomes" id="UP000252733">
    <property type="component" value="Unassembled WGS sequence"/>
</dbReference>
<dbReference type="EMBL" id="QPIZ01000004">
    <property type="protein sequence ID" value="RCW38284.1"/>
    <property type="molecule type" value="Genomic_DNA"/>
</dbReference>
<feature type="region of interest" description="Disordered" evidence="1">
    <location>
        <begin position="1"/>
        <end position="33"/>
    </location>
</feature>
<keyword evidence="3" id="KW-1185">Reference proteome</keyword>
<name>A0A2T0XMP2_9BACT</name>
<proteinExistence type="predicted"/>
<evidence type="ECO:0000313" key="2">
    <source>
        <dbReference type="EMBL" id="RCW38284.1"/>
    </source>
</evidence>
<comment type="caution">
    <text evidence="2">The sequence shown here is derived from an EMBL/GenBank/DDBJ whole genome shotgun (WGS) entry which is preliminary data.</text>
</comment>
<gene>
    <name evidence="2" type="ORF">DFO77_10441</name>
</gene>